<dbReference type="FunFam" id="3.30.465.10:FF:000061">
    <property type="entry name" value="Aspergillus niger contig An11c0010, genomic contig"/>
    <property type="match status" value="1"/>
</dbReference>
<accession>A0A401KLU9</accession>
<dbReference type="InterPro" id="IPR016166">
    <property type="entry name" value="FAD-bd_PCMH"/>
</dbReference>
<evidence type="ECO:0000313" key="6">
    <source>
        <dbReference type="EMBL" id="GCB20152.1"/>
    </source>
</evidence>
<dbReference type="Pfam" id="PF08031">
    <property type="entry name" value="BBE"/>
    <property type="match status" value="1"/>
</dbReference>
<reference evidence="6 7" key="1">
    <citation type="submission" date="2016-09" db="EMBL/GenBank/DDBJ databases">
        <title>Aspergillus awamori IFM 58123T.</title>
        <authorList>
            <person name="Kusuya Y."/>
            <person name="Shimizu M."/>
            <person name="Takahashi H."/>
            <person name="Yaguchi T."/>
        </authorList>
    </citation>
    <scope>NUCLEOTIDE SEQUENCE [LARGE SCALE GENOMIC DNA]</scope>
    <source>
        <strain evidence="6 7">IFM 58123</strain>
    </source>
</reference>
<dbReference type="InterPro" id="IPR016167">
    <property type="entry name" value="FAD-bd_PCMH_sub1"/>
</dbReference>
<dbReference type="GO" id="GO:0016491">
    <property type="term" value="F:oxidoreductase activity"/>
    <property type="evidence" value="ECO:0007669"/>
    <property type="project" value="UniProtKB-KW"/>
</dbReference>
<evidence type="ECO:0000259" key="5">
    <source>
        <dbReference type="PROSITE" id="PS51387"/>
    </source>
</evidence>
<dbReference type="AlphaFoldDB" id="A0A401KLU9"/>
<keyword evidence="4" id="KW-0560">Oxidoreductase</keyword>
<keyword evidence="2" id="KW-0285">Flavoprotein</keyword>
<sequence length="481" mass="52501">MPNSQSSVEDRLRRLMPSLSVYSEGTHYQDCLELYNHALRKKPLVCARPRTEEEVSRLVQFCAEQKIPFAVRSGGHDFFGRSMIYNGILIDMRDMDAVSVASDRASARVGGGVIAGHLQETLHSHGLFTPTGQAKSVGYVSWACGGGYGFYVGTYGFGVDQILGARVVLAGGGVVDTNENSDLLWALRGAGAGTFGIVVELRVKVYPMPKLYAGFLAFPLADAATIMGRIERLLDDDFPDEFSGDAIVVNPEMAPTPVAEPCFVMFWCWTSPSGDLGPAKSFLEQMMQAGRVLGNTVTESKFCASIVIWTSQLTDLCQATPAAYGLGDSSSETFFRSRNVDRIHQKVGTILARHPPPYPLSAVIFHNNHGKGVRHQVADPVGAAFPNRYQHVILGLHGGTRPGGVDEQELATAARWVIQLEEAIDQNGLSLRGGFPAFWPPDQVDIERFFGEEKALRLRQLKARLDPNNLFHRALPGLCGC</sequence>
<dbReference type="PANTHER" id="PTHR42973:SF7">
    <property type="entry name" value="FAD-BINDING PCMH-TYPE DOMAIN-CONTAINING PROTEIN"/>
    <property type="match status" value="1"/>
</dbReference>
<evidence type="ECO:0000256" key="3">
    <source>
        <dbReference type="ARBA" id="ARBA00022827"/>
    </source>
</evidence>
<keyword evidence="7" id="KW-1185">Reference proteome</keyword>
<dbReference type="GO" id="GO:0071949">
    <property type="term" value="F:FAD binding"/>
    <property type="evidence" value="ECO:0007669"/>
    <property type="project" value="InterPro"/>
</dbReference>
<evidence type="ECO:0000256" key="1">
    <source>
        <dbReference type="ARBA" id="ARBA00005466"/>
    </source>
</evidence>
<dbReference type="Proteomes" id="UP000286921">
    <property type="component" value="Unassembled WGS sequence"/>
</dbReference>
<comment type="similarity">
    <text evidence="1">Belongs to the oxygen-dependent FAD-linked oxidoreductase family.</text>
</comment>
<dbReference type="EMBL" id="BDHI01000007">
    <property type="protein sequence ID" value="GCB20152.1"/>
    <property type="molecule type" value="Genomic_DNA"/>
</dbReference>
<dbReference type="InterPro" id="IPR016169">
    <property type="entry name" value="FAD-bd_PCMH_sub2"/>
</dbReference>
<comment type="caution">
    <text evidence="6">The sequence shown here is derived from an EMBL/GenBank/DDBJ whole genome shotgun (WGS) entry which is preliminary data.</text>
</comment>
<dbReference type="Gene3D" id="3.30.465.10">
    <property type="match status" value="1"/>
</dbReference>
<protein>
    <submittedName>
        <fullName evidence="6">6-hydroxy-D-nicotine oxidase</fullName>
    </submittedName>
</protein>
<dbReference type="InterPro" id="IPR012951">
    <property type="entry name" value="BBE"/>
</dbReference>
<dbReference type="SUPFAM" id="SSF56176">
    <property type="entry name" value="FAD-binding/transporter-associated domain-like"/>
    <property type="match status" value="1"/>
</dbReference>
<evidence type="ECO:0000256" key="4">
    <source>
        <dbReference type="ARBA" id="ARBA00023002"/>
    </source>
</evidence>
<dbReference type="InterPro" id="IPR006094">
    <property type="entry name" value="Oxid_FAD_bind_N"/>
</dbReference>
<evidence type="ECO:0000313" key="7">
    <source>
        <dbReference type="Proteomes" id="UP000286921"/>
    </source>
</evidence>
<dbReference type="PROSITE" id="PS51387">
    <property type="entry name" value="FAD_PCMH"/>
    <property type="match status" value="1"/>
</dbReference>
<dbReference type="InterPro" id="IPR050416">
    <property type="entry name" value="FAD-linked_Oxidoreductase"/>
</dbReference>
<dbReference type="PANTHER" id="PTHR42973">
    <property type="entry name" value="BINDING OXIDOREDUCTASE, PUTATIVE (AFU_ORTHOLOGUE AFUA_1G17690)-RELATED"/>
    <property type="match status" value="1"/>
</dbReference>
<keyword evidence="3" id="KW-0274">FAD</keyword>
<name>A0A401KLU9_ASPAW</name>
<proteinExistence type="inferred from homology"/>
<dbReference type="Pfam" id="PF01565">
    <property type="entry name" value="FAD_binding_4"/>
    <property type="match status" value="1"/>
</dbReference>
<feature type="domain" description="FAD-binding PCMH-type" evidence="5">
    <location>
        <begin position="39"/>
        <end position="208"/>
    </location>
</feature>
<dbReference type="InterPro" id="IPR036318">
    <property type="entry name" value="FAD-bd_PCMH-like_sf"/>
</dbReference>
<dbReference type="Gene3D" id="3.30.43.10">
    <property type="entry name" value="Uridine Diphospho-n-acetylenolpyruvylglucosamine Reductase, domain 2"/>
    <property type="match status" value="1"/>
</dbReference>
<gene>
    <name evidence="6" type="ORF">AAWM_03037</name>
</gene>
<organism evidence="6 7">
    <name type="scientific">Aspergillus awamori</name>
    <name type="common">Black koji mold</name>
    <dbReference type="NCBI Taxonomy" id="105351"/>
    <lineage>
        <taxon>Eukaryota</taxon>
        <taxon>Fungi</taxon>
        <taxon>Dikarya</taxon>
        <taxon>Ascomycota</taxon>
        <taxon>Pezizomycotina</taxon>
        <taxon>Eurotiomycetes</taxon>
        <taxon>Eurotiomycetidae</taxon>
        <taxon>Eurotiales</taxon>
        <taxon>Aspergillaceae</taxon>
        <taxon>Aspergillus</taxon>
    </lineage>
</organism>
<evidence type="ECO:0000256" key="2">
    <source>
        <dbReference type="ARBA" id="ARBA00022630"/>
    </source>
</evidence>
<dbReference type="Gene3D" id="3.40.462.20">
    <property type="match status" value="1"/>
</dbReference>